<dbReference type="GO" id="GO:0061710">
    <property type="term" value="F:L-threonylcarbamoyladenylate synthase"/>
    <property type="evidence" value="ECO:0007669"/>
    <property type="project" value="UniProtKB-EC"/>
</dbReference>
<dbReference type="GO" id="GO:0000049">
    <property type="term" value="F:tRNA binding"/>
    <property type="evidence" value="ECO:0007669"/>
    <property type="project" value="TreeGrafter"/>
</dbReference>
<dbReference type="InterPro" id="IPR005145">
    <property type="entry name" value="Sua5_C"/>
</dbReference>
<comment type="function">
    <text evidence="10">Catalyzes the phosphorylation of the 3'-hydroxyl group of dephosphocoenzyme A to form coenzyme A.</text>
</comment>
<dbReference type="GO" id="GO:0005524">
    <property type="term" value="F:ATP binding"/>
    <property type="evidence" value="ECO:0007669"/>
    <property type="project" value="UniProtKB-UniRule"/>
</dbReference>
<dbReference type="SUPFAM" id="SSF52540">
    <property type="entry name" value="P-loop containing nucleoside triphosphate hydrolases"/>
    <property type="match status" value="1"/>
</dbReference>
<keyword evidence="7 10" id="KW-0547">Nucleotide-binding</keyword>
<dbReference type="HAMAP" id="MF_00376">
    <property type="entry name" value="Dephospho_CoA_kinase"/>
    <property type="match status" value="1"/>
</dbReference>
<dbReference type="PANTHER" id="PTHR17490:SF16">
    <property type="entry name" value="THREONYLCARBAMOYL-AMP SYNTHASE"/>
    <property type="match status" value="1"/>
</dbReference>
<comment type="subcellular location">
    <subcellularLocation>
        <location evidence="1 10">Cytoplasm</location>
    </subcellularLocation>
</comment>
<dbReference type="SUPFAM" id="SSF55821">
    <property type="entry name" value="YrdC/RibB"/>
    <property type="match status" value="1"/>
</dbReference>
<comment type="similarity">
    <text evidence="10">Belongs to the CoaE family.</text>
</comment>
<dbReference type="EMBL" id="JACRTL010000004">
    <property type="protein sequence ID" value="MBC8611051.1"/>
    <property type="molecule type" value="Genomic_DNA"/>
</dbReference>
<dbReference type="GO" id="GO:0006450">
    <property type="term" value="P:regulation of translational fidelity"/>
    <property type="evidence" value="ECO:0007669"/>
    <property type="project" value="TreeGrafter"/>
</dbReference>
<dbReference type="GO" id="GO:0005737">
    <property type="term" value="C:cytoplasm"/>
    <property type="evidence" value="ECO:0007669"/>
    <property type="project" value="UniProtKB-SubCell"/>
</dbReference>
<feature type="binding site" evidence="10">
    <location>
        <begin position="353"/>
        <end position="358"/>
    </location>
    <ligand>
        <name>ATP</name>
        <dbReference type="ChEBI" id="CHEBI:30616"/>
    </ligand>
</feature>
<accession>A0A8J6TRM7</accession>
<keyword evidence="5" id="KW-0819">tRNA processing</keyword>
<keyword evidence="14" id="KW-1185">Reference proteome</keyword>
<evidence type="ECO:0000256" key="4">
    <source>
        <dbReference type="ARBA" id="ARBA00022679"/>
    </source>
</evidence>
<evidence type="ECO:0000256" key="11">
    <source>
        <dbReference type="NCBIfam" id="TIGR00152"/>
    </source>
</evidence>
<dbReference type="RefSeq" id="WP_154825708.1">
    <property type="nucleotide sequence ID" value="NZ_JACRTL010000004.1"/>
</dbReference>
<dbReference type="Gene3D" id="3.90.870.10">
    <property type="entry name" value="DHBP synthase"/>
    <property type="match status" value="1"/>
</dbReference>
<dbReference type="UniPathway" id="UPA00241">
    <property type="reaction ID" value="UER00356"/>
</dbReference>
<dbReference type="Gene3D" id="3.40.50.300">
    <property type="entry name" value="P-loop containing nucleotide triphosphate hydrolases"/>
    <property type="match status" value="1"/>
</dbReference>
<keyword evidence="6" id="KW-0548">Nucleotidyltransferase</keyword>
<keyword evidence="10" id="KW-0418">Kinase</keyword>
<dbReference type="InterPro" id="IPR027417">
    <property type="entry name" value="P-loop_NTPase"/>
</dbReference>
<evidence type="ECO:0000256" key="6">
    <source>
        <dbReference type="ARBA" id="ARBA00022695"/>
    </source>
</evidence>
<dbReference type="InterPro" id="IPR038385">
    <property type="entry name" value="Sua5/YwlC_C"/>
</dbReference>
<dbReference type="Pfam" id="PF03481">
    <property type="entry name" value="Sua5_C"/>
    <property type="match status" value="1"/>
</dbReference>
<keyword evidence="10" id="KW-0173">Coenzyme A biosynthesis</keyword>
<comment type="similarity">
    <text evidence="2">Belongs to the SUA5 family.</text>
</comment>
<evidence type="ECO:0000256" key="2">
    <source>
        <dbReference type="ARBA" id="ARBA00007663"/>
    </source>
</evidence>
<dbReference type="PANTHER" id="PTHR17490">
    <property type="entry name" value="SUA5"/>
    <property type="match status" value="1"/>
</dbReference>
<keyword evidence="4 10" id="KW-0808">Transferase</keyword>
<comment type="pathway">
    <text evidence="10">Cofactor biosynthesis; coenzyme A biosynthesis; CoA from (R)-pantothenate: step 5/5.</text>
</comment>
<proteinExistence type="inferred from homology"/>
<evidence type="ECO:0000256" key="5">
    <source>
        <dbReference type="ARBA" id="ARBA00022694"/>
    </source>
</evidence>
<dbReference type="InterPro" id="IPR050156">
    <property type="entry name" value="TC-AMP_synthase_SUA5"/>
</dbReference>
<evidence type="ECO:0000259" key="12">
    <source>
        <dbReference type="PROSITE" id="PS51163"/>
    </source>
</evidence>
<reference evidence="13" key="1">
    <citation type="submission" date="2020-08" db="EMBL/GenBank/DDBJ databases">
        <title>Genome public.</title>
        <authorList>
            <person name="Liu C."/>
            <person name="Sun Q."/>
        </authorList>
    </citation>
    <scope>NUCLEOTIDE SEQUENCE</scope>
    <source>
        <strain evidence="13">NSJ-15</strain>
    </source>
</reference>
<dbReference type="GO" id="GO:0015937">
    <property type="term" value="P:coenzyme A biosynthetic process"/>
    <property type="evidence" value="ECO:0007669"/>
    <property type="project" value="UniProtKB-UniRule"/>
</dbReference>
<dbReference type="FunFam" id="3.90.870.10:FF:000009">
    <property type="entry name" value="Threonylcarbamoyl-AMP synthase, putative"/>
    <property type="match status" value="1"/>
</dbReference>
<dbReference type="PROSITE" id="PS51163">
    <property type="entry name" value="YRDC"/>
    <property type="match status" value="1"/>
</dbReference>
<keyword evidence="8 10" id="KW-0067">ATP-binding</keyword>
<comment type="catalytic activity">
    <reaction evidence="9">
        <text>L-threonine + hydrogencarbonate + ATP = L-threonylcarbamoyladenylate + diphosphate + H2O</text>
        <dbReference type="Rhea" id="RHEA:36407"/>
        <dbReference type="ChEBI" id="CHEBI:15377"/>
        <dbReference type="ChEBI" id="CHEBI:17544"/>
        <dbReference type="ChEBI" id="CHEBI:30616"/>
        <dbReference type="ChEBI" id="CHEBI:33019"/>
        <dbReference type="ChEBI" id="CHEBI:57926"/>
        <dbReference type="ChEBI" id="CHEBI:73682"/>
        <dbReference type="EC" id="2.7.7.87"/>
    </reaction>
</comment>
<evidence type="ECO:0000313" key="13">
    <source>
        <dbReference type="EMBL" id="MBC8611051.1"/>
    </source>
</evidence>
<dbReference type="Pfam" id="PF01121">
    <property type="entry name" value="CoaE"/>
    <property type="match status" value="1"/>
</dbReference>
<evidence type="ECO:0000256" key="3">
    <source>
        <dbReference type="ARBA" id="ARBA00022490"/>
    </source>
</evidence>
<protein>
    <recommendedName>
        <fullName evidence="10 11">Dephospho-CoA kinase</fullName>
        <ecNumber evidence="10 11">2.7.1.24</ecNumber>
    </recommendedName>
    <alternativeName>
        <fullName evidence="10">Dephosphocoenzyme A kinase</fullName>
    </alternativeName>
</protein>
<evidence type="ECO:0000256" key="9">
    <source>
        <dbReference type="ARBA" id="ARBA00048366"/>
    </source>
</evidence>
<dbReference type="InterPro" id="IPR017945">
    <property type="entry name" value="DHBP_synth_RibB-like_a/b_dom"/>
</dbReference>
<dbReference type="GO" id="GO:0004140">
    <property type="term" value="F:dephospho-CoA kinase activity"/>
    <property type="evidence" value="ECO:0007669"/>
    <property type="project" value="UniProtKB-UniRule"/>
</dbReference>
<feature type="domain" description="YrdC-like" evidence="12">
    <location>
        <begin position="11"/>
        <end position="197"/>
    </location>
</feature>
<name>A0A8J6TRM7_9FIRM</name>
<dbReference type="NCBIfam" id="TIGR00057">
    <property type="entry name" value="L-threonylcarbamoyladenylate synthase"/>
    <property type="match status" value="1"/>
</dbReference>
<organism evidence="13 14">
    <name type="scientific">Massiliimalia timonensis</name>
    <dbReference type="NCBI Taxonomy" id="1987501"/>
    <lineage>
        <taxon>Bacteria</taxon>
        <taxon>Bacillati</taxon>
        <taxon>Bacillota</taxon>
        <taxon>Clostridia</taxon>
        <taxon>Eubacteriales</taxon>
        <taxon>Oscillospiraceae</taxon>
        <taxon>Massiliimalia</taxon>
    </lineage>
</organism>
<dbReference type="PROSITE" id="PS51219">
    <property type="entry name" value="DPCK"/>
    <property type="match status" value="1"/>
</dbReference>
<dbReference type="GO" id="GO:0003725">
    <property type="term" value="F:double-stranded RNA binding"/>
    <property type="evidence" value="ECO:0007669"/>
    <property type="project" value="InterPro"/>
</dbReference>
<dbReference type="AlphaFoldDB" id="A0A8J6TRM7"/>
<dbReference type="Pfam" id="PF01300">
    <property type="entry name" value="Sua5_yciO_yrdC"/>
    <property type="match status" value="1"/>
</dbReference>
<dbReference type="CDD" id="cd02022">
    <property type="entry name" value="DPCK"/>
    <property type="match status" value="1"/>
</dbReference>
<comment type="caution">
    <text evidence="13">The sequence shown here is derived from an EMBL/GenBank/DDBJ whole genome shotgun (WGS) entry which is preliminary data.</text>
</comment>
<evidence type="ECO:0000313" key="14">
    <source>
        <dbReference type="Proteomes" id="UP000632659"/>
    </source>
</evidence>
<keyword evidence="3 10" id="KW-0963">Cytoplasm</keyword>
<dbReference type="InterPro" id="IPR006070">
    <property type="entry name" value="Sua5-like_dom"/>
</dbReference>
<dbReference type="EC" id="2.7.1.24" evidence="10 11"/>
<dbReference type="NCBIfam" id="TIGR00152">
    <property type="entry name" value="dephospho-CoA kinase"/>
    <property type="match status" value="1"/>
</dbReference>
<comment type="catalytic activity">
    <reaction evidence="10">
        <text>3'-dephospho-CoA + ATP = ADP + CoA + H(+)</text>
        <dbReference type="Rhea" id="RHEA:18245"/>
        <dbReference type="ChEBI" id="CHEBI:15378"/>
        <dbReference type="ChEBI" id="CHEBI:30616"/>
        <dbReference type="ChEBI" id="CHEBI:57287"/>
        <dbReference type="ChEBI" id="CHEBI:57328"/>
        <dbReference type="ChEBI" id="CHEBI:456216"/>
        <dbReference type="EC" id="2.7.1.24"/>
    </reaction>
</comment>
<sequence>MKDTRILKATKENFELAKQEILQGDVVAIPTETVYGLAANAYDEAAIQKIFEAKGRPQDNPLIVHIADLQMLHDVVSEVPETALKLAKAFWGGPLTMILPKNDRIPDAVTAGLDTVGVRMPSHPAAREFIRTCGVPLAAPSANVSGKPSPTTAEHVYYDLHGKINTIIDGGTCEVGVESTVVKVGDDSVEILRPGKISINDFLKVVSTVTIDDGVFTKLDDDRPVASPGMKYQHYSPNANVIMVEGSLSDFCRYVSKSANEKTAVLVFDGEESLFDIPCVTYGRRNDSVMQANRLFDALREIDRREDIQTVFARVPKQEGVGLAVYNRLLRACGFEIVSMEKAVIVGLTGQTGAGKTTVGELFRKDSDFGIVDCDIVSRTVITQPDVKARLVEYFGEEMLLKDGQIDRKALGKRIFANEEDRIFLNSVMFPPITVQINKEVQQLRQKGYHLIVLDAPTLFESGANIICDTIVSVLAPAEIRQERIMSRDNMTAQDALNRMNAQKDDEFYRSRSEFVIENADSPEQLNAQVERIIAVLKEKINGN</sequence>
<evidence type="ECO:0000256" key="8">
    <source>
        <dbReference type="ARBA" id="ARBA00022840"/>
    </source>
</evidence>
<evidence type="ECO:0000256" key="7">
    <source>
        <dbReference type="ARBA" id="ARBA00022741"/>
    </source>
</evidence>
<dbReference type="Proteomes" id="UP000632659">
    <property type="component" value="Unassembled WGS sequence"/>
</dbReference>
<dbReference type="Gene3D" id="3.40.50.11030">
    <property type="entry name" value="Threonylcarbamoyl-AMP synthase, C-terminal domain"/>
    <property type="match status" value="1"/>
</dbReference>
<evidence type="ECO:0000256" key="1">
    <source>
        <dbReference type="ARBA" id="ARBA00004496"/>
    </source>
</evidence>
<dbReference type="InterPro" id="IPR001977">
    <property type="entry name" value="Depp_CoAkinase"/>
</dbReference>
<gene>
    <name evidence="10" type="primary">coaE</name>
    <name evidence="13" type="ORF">H8702_07950</name>
</gene>
<dbReference type="GO" id="GO:0008033">
    <property type="term" value="P:tRNA processing"/>
    <property type="evidence" value="ECO:0007669"/>
    <property type="project" value="UniProtKB-KW"/>
</dbReference>
<evidence type="ECO:0000256" key="10">
    <source>
        <dbReference type="HAMAP-Rule" id="MF_00376"/>
    </source>
</evidence>